<dbReference type="OrthoDB" id="2681139at2759"/>
<dbReference type="HOGENOM" id="CLU_056419_0_0_1"/>
<gene>
    <name evidence="2" type="ORF">SCLCIDRAFT_20724</name>
</gene>
<name>A0A0C3E4G7_9AGAM</name>
<reference evidence="2 3" key="1">
    <citation type="submission" date="2014-04" db="EMBL/GenBank/DDBJ databases">
        <authorList>
            <consortium name="DOE Joint Genome Institute"/>
            <person name="Kuo A."/>
            <person name="Kohler A."/>
            <person name="Nagy L.G."/>
            <person name="Floudas D."/>
            <person name="Copeland A."/>
            <person name="Barry K.W."/>
            <person name="Cichocki N."/>
            <person name="Veneault-Fourrey C."/>
            <person name="LaButti K."/>
            <person name="Lindquist E.A."/>
            <person name="Lipzen A."/>
            <person name="Lundell T."/>
            <person name="Morin E."/>
            <person name="Murat C."/>
            <person name="Sun H."/>
            <person name="Tunlid A."/>
            <person name="Henrissat B."/>
            <person name="Grigoriev I.V."/>
            <person name="Hibbett D.S."/>
            <person name="Martin F."/>
            <person name="Nordberg H.P."/>
            <person name="Cantor M.N."/>
            <person name="Hua S.X."/>
        </authorList>
    </citation>
    <scope>NUCLEOTIDE SEQUENCE [LARGE SCALE GENOMIC DNA]</scope>
    <source>
        <strain evidence="2 3">Foug A</strain>
    </source>
</reference>
<organism evidence="2 3">
    <name type="scientific">Scleroderma citrinum Foug A</name>
    <dbReference type="NCBI Taxonomy" id="1036808"/>
    <lineage>
        <taxon>Eukaryota</taxon>
        <taxon>Fungi</taxon>
        <taxon>Dikarya</taxon>
        <taxon>Basidiomycota</taxon>
        <taxon>Agaricomycotina</taxon>
        <taxon>Agaricomycetes</taxon>
        <taxon>Agaricomycetidae</taxon>
        <taxon>Boletales</taxon>
        <taxon>Sclerodermatineae</taxon>
        <taxon>Sclerodermataceae</taxon>
        <taxon>Scleroderma</taxon>
    </lineage>
</organism>
<sequence>MLAFKKKGWPFYSAMETLLPNDFARGSRTYNPAAATTTGNAGIVQAPPPPASLQAAAITTSGNVGMQAPPSAASDYAGMSDCGSTPAPPNSSVPSNSIATSDNSNPIITPSPSEATPFWSVDPKIGGCPSSVGDNAISEIGNEKVPPAPGDACFPPFITASSALSLPYSATPPISRVPSTTSSIPSSRKHSRVEAVPGILRNPPQMLSAQAALQALPPMSDFGSSVVSSKRSKKSKEPSTSSILVGMQGSLSYLGTIIMSSSPVAAQQRRSDQKQHAYRILQERDNGLPLLVKSALLEAFRIDSENTIELYITLADDEDLRRQRVKDYEF</sequence>
<dbReference type="AlphaFoldDB" id="A0A0C3E4G7"/>
<dbReference type="STRING" id="1036808.A0A0C3E4G7"/>
<reference evidence="3" key="2">
    <citation type="submission" date="2015-01" db="EMBL/GenBank/DDBJ databases">
        <title>Evolutionary Origins and Diversification of the Mycorrhizal Mutualists.</title>
        <authorList>
            <consortium name="DOE Joint Genome Institute"/>
            <consortium name="Mycorrhizal Genomics Consortium"/>
            <person name="Kohler A."/>
            <person name="Kuo A."/>
            <person name="Nagy L.G."/>
            <person name="Floudas D."/>
            <person name="Copeland A."/>
            <person name="Barry K.W."/>
            <person name="Cichocki N."/>
            <person name="Veneault-Fourrey C."/>
            <person name="LaButti K."/>
            <person name="Lindquist E.A."/>
            <person name="Lipzen A."/>
            <person name="Lundell T."/>
            <person name="Morin E."/>
            <person name="Murat C."/>
            <person name="Riley R."/>
            <person name="Ohm R."/>
            <person name="Sun H."/>
            <person name="Tunlid A."/>
            <person name="Henrissat B."/>
            <person name="Grigoriev I.V."/>
            <person name="Hibbett D.S."/>
            <person name="Martin F."/>
        </authorList>
    </citation>
    <scope>NUCLEOTIDE SEQUENCE [LARGE SCALE GENOMIC DNA]</scope>
    <source>
        <strain evidence="3">Foug A</strain>
    </source>
</reference>
<keyword evidence="3" id="KW-1185">Reference proteome</keyword>
<protein>
    <submittedName>
        <fullName evidence="2">Uncharacterized protein</fullName>
    </submittedName>
</protein>
<evidence type="ECO:0000256" key="1">
    <source>
        <dbReference type="SAM" id="MobiDB-lite"/>
    </source>
</evidence>
<accession>A0A0C3E4G7</accession>
<evidence type="ECO:0000313" key="2">
    <source>
        <dbReference type="EMBL" id="KIM67680.1"/>
    </source>
</evidence>
<dbReference type="Proteomes" id="UP000053989">
    <property type="component" value="Unassembled WGS sequence"/>
</dbReference>
<dbReference type="EMBL" id="KN822011">
    <property type="protein sequence ID" value="KIM67680.1"/>
    <property type="molecule type" value="Genomic_DNA"/>
</dbReference>
<dbReference type="InParanoid" id="A0A0C3E4G7"/>
<proteinExistence type="predicted"/>
<feature type="region of interest" description="Disordered" evidence="1">
    <location>
        <begin position="72"/>
        <end position="99"/>
    </location>
</feature>
<evidence type="ECO:0000313" key="3">
    <source>
        <dbReference type="Proteomes" id="UP000053989"/>
    </source>
</evidence>